<gene>
    <name evidence="2" type="ORF">METZ01_LOCUS142996</name>
</gene>
<reference evidence="2" key="1">
    <citation type="submission" date="2018-05" db="EMBL/GenBank/DDBJ databases">
        <authorList>
            <person name="Lanie J.A."/>
            <person name="Ng W.-L."/>
            <person name="Kazmierczak K.M."/>
            <person name="Andrzejewski T.M."/>
            <person name="Davidsen T.M."/>
            <person name="Wayne K.J."/>
            <person name="Tettelin H."/>
            <person name="Glass J.I."/>
            <person name="Rusch D."/>
            <person name="Podicherti R."/>
            <person name="Tsui H.-C.T."/>
            <person name="Winkler M.E."/>
        </authorList>
    </citation>
    <scope>NUCLEOTIDE SEQUENCE</scope>
</reference>
<evidence type="ECO:0000256" key="1">
    <source>
        <dbReference type="SAM" id="Phobius"/>
    </source>
</evidence>
<sequence length="301" mass="33543">MFVYHLFSISPHLFVQQFTPPVPLGLCLIASGLVICVSFVIVGLFARNGNTYASYPRFNVSRSKMGKMIPWFGLTAVAKSSSVLIFFLVLSAGIIGNPNPIYNIGPTMIWVIWWVGIAYISAFVCDVWSILNPWKILFEWVEVVGRKLDLNLVGKPIFKYPRGFGKWPAFILLLVFAWIENVYSDAIVPVRISQMILIYSGITWVGMFVYGKNVWIRNGEVFSLAFGFLARFAPIGTPSSTTYSADVFPEPPRLEFAQDENSNISSDDGGTCNSRDVVIRPFGSGLLNMDVGSATQTFFIL</sequence>
<keyword evidence="1" id="KW-0812">Transmembrane</keyword>
<keyword evidence="1" id="KW-0472">Membrane</keyword>
<feature type="transmembrane region" description="Helical" evidence="1">
    <location>
        <begin position="107"/>
        <end position="131"/>
    </location>
</feature>
<feature type="transmembrane region" description="Helical" evidence="1">
    <location>
        <begin position="164"/>
        <end position="180"/>
    </location>
</feature>
<dbReference type="AlphaFoldDB" id="A0A381ZMQ8"/>
<accession>A0A381ZMQ8</accession>
<keyword evidence="1" id="KW-1133">Transmembrane helix</keyword>
<feature type="transmembrane region" description="Helical" evidence="1">
    <location>
        <begin position="22"/>
        <end position="47"/>
    </location>
</feature>
<dbReference type="EMBL" id="UINC01021801">
    <property type="protein sequence ID" value="SVA90142.1"/>
    <property type="molecule type" value="Genomic_DNA"/>
</dbReference>
<name>A0A381ZMQ8_9ZZZZ</name>
<feature type="non-terminal residue" evidence="2">
    <location>
        <position position="301"/>
    </location>
</feature>
<evidence type="ECO:0000313" key="2">
    <source>
        <dbReference type="EMBL" id="SVA90142.1"/>
    </source>
</evidence>
<feature type="transmembrane region" description="Helical" evidence="1">
    <location>
        <begin position="68"/>
        <end position="95"/>
    </location>
</feature>
<protein>
    <submittedName>
        <fullName evidence="2">Uncharacterized protein</fullName>
    </submittedName>
</protein>
<feature type="transmembrane region" description="Helical" evidence="1">
    <location>
        <begin position="192"/>
        <end position="210"/>
    </location>
</feature>
<organism evidence="2">
    <name type="scientific">marine metagenome</name>
    <dbReference type="NCBI Taxonomy" id="408172"/>
    <lineage>
        <taxon>unclassified sequences</taxon>
        <taxon>metagenomes</taxon>
        <taxon>ecological metagenomes</taxon>
    </lineage>
</organism>
<proteinExistence type="predicted"/>